<dbReference type="RefSeq" id="WP_259828382.1">
    <property type="nucleotide sequence ID" value="NZ_JANZQH010000002.1"/>
</dbReference>
<name>A0ABT2IDA5_9FLAO</name>
<gene>
    <name evidence="1" type="ORF">NZD88_03430</name>
</gene>
<reference evidence="1" key="1">
    <citation type="submission" date="2022-08" db="EMBL/GenBank/DDBJ databases">
        <title>Chryseobacterium antibioticum,isolated from the rhizosphere soil of Pyrola in Tibet.</title>
        <authorList>
            <person name="Kan Y."/>
        </authorList>
    </citation>
    <scope>NUCLEOTIDE SEQUENCE</scope>
    <source>
        <strain evidence="1">Pc2-12</strain>
    </source>
</reference>
<evidence type="ECO:0000313" key="1">
    <source>
        <dbReference type="EMBL" id="MCT2406606.1"/>
    </source>
</evidence>
<protein>
    <submittedName>
        <fullName evidence="1">Uncharacterized protein</fullName>
    </submittedName>
</protein>
<sequence length="41" mass="4682">MKKLVEARDQKEKPNAYSTDDIKKISRFIESILFHGAGTTD</sequence>
<organism evidence="1 2">
    <name type="scientific">Chryseobacterium pyrolae</name>
    <dbReference type="NCBI Taxonomy" id="2987481"/>
    <lineage>
        <taxon>Bacteria</taxon>
        <taxon>Pseudomonadati</taxon>
        <taxon>Bacteroidota</taxon>
        <taxon>Flavobacteriia</taxon>
        <taxon>Flavobacteriales</taxon>
        <taxon>Weeksellaceae</taxon>
        <taxon>Chryseobacterium group</taxon>
        <taxon>Chryseobacterium</taxon>
    </lineage>
</organism>
<proteinExistence type="predicted"/>
<accession>A0ABT2IDA5</accession>
<dbReference type="EMBL" id="JANZQH010000002">
    <property type="protein sequence ID" value="MCT2406606.1"/>
    <property type="molecule type" value="Genomic_DNA"/>
</dbReference>
<dbReference type="Proteomes" id="UP001142057">
    <property type="component" value="Unassembled WGS sequence"/>
</dbReference>
<evidence type="ECO:0000313" key="2">
    <source>
        <dbReference type="Proteomes" id="UP001142057"/>
    </source>
</evidence>
<keyword evidence="2" id="KW-1185">Reference proteome</keyword>
<comment type="caution">
    <text evidence="1">The sequence shown here is derived from an EMBL/GenBank/DDBJ whole genome shotgun (WGS) entry which is preliminary data.</text>
</comment>